<reference evidence="6" key="1">
    <citation type="submission" date="2025-08" db="UniProtKB">
        <authorList>
            <consortium name="RefSeq"/>
        </authorList>
    </citation>
    <scope>IDENTIFICATION</scope>
    <source>
        <tissue evidence="6">Blood</tissue>
    </source>
</reference>
<dbReference type="GO" id="GO:0016740">
    <property type="term" value="F:transferase activity"/>
    <property type="evidence" value="ECO:0007669"/>
    <property type="project" value="UniProtKB-KW"/>
</dbReference>
<dbReference type="PANTHER" id="PTHR12306">
    <property type="entry name" value="CELL DEATH ACTIVATOR CIDE"/>
    <property type="match status" value="1"/>
</dbReference>
<dbReference type="SUPFAM" id="SSF54277">
    <property type="entry name" value="CAD &amp; PB1 domains"/>
    <property type="match status" value="1"/>
</dbReference>
<organism evidence="5 6">
    <name type="scientific">Equus przewalskii</name>
    <name type="common">Przewalski's horse</name>
    <name type="synonym">Equus caballus przewalskii</name>
    <dbReference type="NCBI Taxonomy" id="9798"/>
    <lineage>
        <taxon>Eukaryota</taxon>
        <taxon>Metazoa</taxon>
        <taxon>Chordata</taxon>
        <taxon>Craniata</taxon>
        <taxon>Vertebrata</taxon>
        <taxon>Euteleostomi</taxon>
        <taxon>Mammalia</taxon>
        <taxon>Eutheria</taxon>
        <taxon>Laurasiatheria</taxon>
        <taxon>Perissodactyla</taxon>
        <taxon>Equidae</taxon>
        <taxon>Equus</taxon>
    </lineage>
</organism>
<dbReference type="Pfam" id="PF02017">
    <property type="entry name" value="CIDE-N"/>
    <property type="match status" value="1"/>
</dbReference>
<evidence type="ECO:0000256" key="1">
    <source>
        <dbReference type="ARBA" id="ARBA00022703"/>
    </source>
</evidence>
<gene>
    <name evidence="6" type="primary">CIDEA</name>
</gene>
<accession>A0ABM4Q297</accession>
<sequence length="288" mass="31347">MPAPPRAPGPPRSASPGAPHLPELRIPLRPAPGSQRTHAAASLVPTQRTSAGGQSPNPPRVSSLSSSCPQGSGVALGRPLTFMGSQTRKVLLTPLMHSARPFRVSNHDRSSRRGVMASNLKELLSKTLDALVITSGLVTLVLEEDGTVVDTEEFFQTLGDNTHFMILEKGQKWTPGSNYVPARQQPKRSGIARVTFDLYKLNPKDVIGCLNVKATMYEMYSVSYDFRCTGVKALLRSLLRFLSHAAQVTGQFLIYTGTYMLRVLGDTEEQASPRSRSSFLKGVGTMLR</sequence>
<evidence type="ECO:0000313" key="5">
    <source>
        <dbReference type="Proteomes" id="UP001652662"/>
    </source>
</evidence>
<evidence type="ECO:0000256" key="3">
    <source>
        <dbReference type="SAM" id="MobiDB-lite"/>
    </source>
</evidence>
<feature type="region of interest" description="Disordered" evidence="3">
    <location>
        <begin position="1"/>
        <end position="72"/>
    </location>
</feature>
<name>A0ABM4Q297_EQUPR</name>
<evidence type="ECO:0000256" key="2">
    <source>
        <dbReference type="PROSITE-ProRule" id="PRU00447"/>
    </source>
</evidence>
<dbReference type="Gene3D" id="3.10.20.10">
    <property type="match status" value="1"/>
</dbReference>
<dbReference type="PROSITE" id="PS51135">
    <property type="entry name" value="CIDE_N"/>
    <property type="match status" value="1"/>
</dbReference>
<evidence type="ECO:0000259" key="4">
    <source>
        <dbReference type="PROSITE" id="PS51135"/>
    </source>
</evidence>
<dbReference type="SMART" id="SM00266">
    <property type="entry name" value="CAD"/>
    <property type="match status" value="1"/>
</dbReference>
<dbReference type="RefSeq" id="XP_070483567.1">
    <property type="nucleotide sequence ID" value="XM_070627466.1"/>
</dbReference>
<feature type="compositionally biased region" description="Pro residues" evidence="3">
    <location>
        <begin position="1"/>
        <end position="13"/>
    </location>
</feature>
<dbReference type="InterPro" id="IPR032936">
    <property type="entry name" value="CIDEA_N"/>
</dbReference>
<keyword evidence="5" id="KW-1185">Reference proteome</keyword>
<keyword evidence="1 2" id="KW-0053">Apoptosis</keyword>
<keyword evidence="6" id="KW-0808">Transferase</keyword>
<dbReference type="GeneID" id="103557185"/>
<protein>
    <submittedName>
        <fullName evidence="6">Lipid transferase CIDEA isoform X2</fullName>
    </submittedName>
</protein>
<dbReference type="InterPro" id="IPR003508">
    <property type="entry name" value="CIDE-N_dom"/>
</dbReference>
<feature type="compositionally biased region" description="Polar residues" evidence="3">
    <location>
        <begin position="44"/>
        <end position="55"/>
    </location>
</feature>
<evidence type="ECO:0000313" key="6">
    <source>
        <dbReference type="RefSeq" id="XP_070483567.1"/>
    </source>
</evidence>
<proteinExistence type="predicted"/>
<dbReference type="CDD" id="cd06539">
    <property type="entry name" value="CIDE_N_A"/>
    <property type="match status" value="1"/>
</dbReference>
<feature type="domain" description="CIDE-N" evidence="4">
    <location>
        <begin position="98"/>
        <end position="175"/>
    </location>
</feature>
<dbReference type="PANTHER" id="PTHR12306:SF8">
    <property type="entry name" value="LIPID TRANSFERASE CIDEA"/>
    <property type="match status" value="1"/>
</dbReference>
<dbReference type="Proteomes" id="UP001652662">
    <property type="component" value="Chromosome 7"/>
</dbReference>